<keyword evidence="7" id="KW-0539">Nucleus</keyword>
<protein>
    <recommendedName>
        <fullName evidence="9">Copper-fist domain-containing protein</fullName>
    </recommendedName>
</protein>
<dbReference type="PANTHER" id="PTHR28088">
    <property type="entry name" value="TRANSCRIPTIONAL ACTIVATOR HAA1-RELATED"/>
    <property type="match status" value="1"/>
</dbReference>
<dbReference type="Pfam" id="PF00649">
    <property type="entry name" value="Copper-fist"/>
    <property type="match status" value="1"/>
</dbReference>
<keyword evidence="2" id="KW-0479">Metal-binding</keyword>
<dbReference type="SUPFAM" id="SSF57879">
    <property type="entry name" value="Zinc domain conserved in yeast copper-regulated transcription factors"/>
    <property type="match status" value="1"/>
</dbReference>
<name>A0A9P4MX42_9PLEO</name>
<dbReference type="Gene3D" id="3.90.430.10">
    <property type="entry name" value="Copper fist DNA-binding domain"/>
    <property type="match status" value="1"/>
</dbReference>
<dbReference type="PRINTS" id="PR00617">
    <property type="entry name" value="COPPERFIST"/>
</dbReference>
<keyword evidence="6" id="KW-0804">Transcription</keyword>
<accession>A0A9P4MX42</accession>
<evidence type="ECO:0000256" key="3">
    <source>
        <dbReference type="ARBA" id="ARBA00022833"/>
    </source>
</evidence>
<reference evidence="10" key="1">
    <citation type="journal article" date="2020" name="Stud. Mycol.">
        <title>101 Dothideomycetes genomes: a test case for predicting lifestyles and emergence of pathogens.</title>
        <authorList>
            <person name="Haridas S."/>
            <person name="Albert R."/>
            <person name="Binder M."/>
            <person name="Bloem J."/>
            <person name="Labutti K."/>
            <person name="Salamov A."/>
            <person name="Andreopoulos B."/>
            <person name="Baker S."/>
            <person name="Barry K."/>
            <person name="Bills G."/>
            <person name="Bluhm B."/>
            <person name="Cannon C."/>
            <person name="Castanera R."/>
            <person name="Culley D."/>
            <person name="Daum C."/>
            <person name="Ezra D."/>
            <person name="Gonzalez J."/>
            <person name="Henrissat B."/>
            <person name="Kuo A."/>
            <person name="Liang C."/>
            <person name="Lipzen A."/>
            <person name="Lutzoni F."/>
            <person name="Magnuson J."/>
            <person name="Mondo S."/>
            <person name="Nolan M."/>
            <person name="Ohm R."/>
            <person name="Pangilinan J."/>
            <person name="Park H.-J."/>
            <person name="Ramirez L."/>
            <person name="Alfaro M."/>
            <person name="Sun H."/>
            <person name="Tritt A."/>
            <person name="Yoshinaga Y."/>
            <person name="Zwiers L.-H."/>
            <person name="Turgeon B."/>
            <person name="Goodwin S."/>
            <person name="Spatafora J."/>
            <person name="Crous P."/>
            <person name="Grigoriev I."/>
        </authorList>
    </citation>
    <scope>NUCLEOTIDE SEQUENCE</scope>
    <source>
        <strain evidence="10">ATCC 74209</strain>
    </source>
</reference>
<dbReference type="GO" id="GO:0005507">
    <property type="term" value="F:copper ion binding"/>
    <property type="evidence" value="ECO:0007669"/>
    <property type="project" value="InterPro"/>
</dbReference>
<sequence>MVLWHAINGERKKVACGPCIRGHRSSKCDHTDRLLIEVRKPGRPLSSCPHPSGSCSCDRVTVHYAVPKASVCPSASSLAAPGATNRIQKHRHKKSVTSFTSASLEKVLKSDQGADPDALSLVTTTSTSHSLATSDTSNGVSPSSSTSSTPRIAPKSQQRSCCSNVKLKEDTVPERLTRAIRGASTAKREPEQLSGCCKPELSSHRSGPLRSLQAGGCCENQQQELPKPATTKKSCCSEQKQDSPENHFEQINAPQNASQRYGGFNQFPQDQYPFAPHMAPNNISPTIPPGSPYMPIQATGTLGMLMAYGFSPPIYNHLSSSYQQPHSMMRQSPQSAPGHPPNQNTPQACDCGDSCMCFGCATHPHNETTTRYVQSIDRFQTTGEFGTFTPLTYDVALYPQQTAFGAHSLQHMGYDHAPQPDDFTQAAPSYQMNMNTPMGIPNTQASTLVPWQNQSTQHPVQSTPIGNEQFFAQNTNQPDHQLVSLETENATTSASPTFTDSPSEDNNSEELSPSAYTVQELELPGCNDPSGTCMCGDGCNCVGCLTHGGHNGVPLETPAITQQDQFTQALIHPDLSADYLTDEYFQTLMAGDPT</sequence>
<evidence type="ECO:0000313" key="11">
    <source>
        <dbReference type="Proteomes" id="UP000799536"/>
    </source>
</evidence>
<dbReference type="PANTHER" id="PTHR28088:SF9">
    <property type="entry name" value="TRANSCRIPTION FACTOR GRISEA, PUTATIVE (AFU_ORTHOLOGUE AFUA_1G13190)-RELATED"/>
    <property type="match status" value="1"/>
</dbReference>
<dbReference type="InterPro" id="IPR036395">
    <property type="entry name" value="Cu_fist_DNA-bd_dom_sf"/>
</dbReference>
<feature type="region of interest" description="Disordered" evidence="8">
    <location>
        <begin position="322"/>
        <end position="344"/>
    </location>
</feature>
<dbReference type="GO" id="GO:0006879">
    <property type="term" value="P:intracellular iron ion homeostasis"/>
    <property type="evidence" value="ECO:0007669"/>
    <property type="project" value="TreeGrafter"/>
</dbReference>
<feature type="region of interest" description="Disordered" evidence="8">
    <location>
        <begin position="125"/>
        <end position="160"/>
    </location>
</feature>
<feature type="region of interest" description="Disordered" evidence="8">
    <location>
        <begin position="75"/>
        <end position="98"/>
    </location>
</feature>
<evidence type="ECO:0000256" key="7">
    <source>
        <dbReference type="ARBA" id="ARBA00023242"/>
    </source>
</evidence>
<dbReference type="GO" id="GO:0006878">
    <property type="term" value="P:intracellular copper ion homeostasis"/>
    <property type="evidence" value="ECO:0007669"/>
    <property type="project" value="TreeGrafter"/>
</dbReference>
<proteinExistence type="predicted"/>
<dbReference type="InterPro" id="IPR051763">
    <property type="entry name" value="Copper_Homeo_Regul"/>
</dbReference>
<dbReference type="GO" id="GO:0045944">
    <property type="term" value="P:positive regulation of transcription by RNA polymerase II"/>
    <property type="evidence" value="ECO:0007669"/>
    <property type="project" value="TreeGrafter"/>
</dbReference>
<feature type="compositionally biased region" description="Low complexity" evidence="8">
    <location>
        <begin position="125"/>
        <end position="149"/>
    </location>
</feature>
<dbReference type="OrthoDB" id="5600085at2759"/>
<evidence type="ECO:0000256" key="6">
    <source>
        <dbReference type="ARBA" id="ARBA00023163"/>
    </source>
</evidence>
<dbReference type="GO" id="GO:0000981">
    <property type="term" value="F:DNA-binding transcription factor activity, RNA polymerase II-specific"/>
    <property type="evidence" value="ECO:0007669"/>
    <property type="project" value="TreeGrafter"/>
</dbReference>
<dbReference type="AlphaFoldDB" id="A0A9P4MX42"/>
<feature type="domain" description="Copper-fist" evidence="9">
    <location>
        <begin position="13"/>
        <end position="45"/>
    </location>
</feature>
<gene>
    <name evidence="10" type="ORF">GQ43DRAFT_112673</name>
</gene>
<evidence type="ECO:0000259" key="9">
    <source>
        <dbReference type="PROSITE" id="PS50073"/>
    </source>
</evidence>
<dbReference type="SMART" id="SM01090">
    <property type="entry name" value="Copper-fist"/>
    <property type="match status" value="1"/>
</dbReference>
<comment type="subcellular location">
    <subcellularLocation>
        <location evidence="1">Nucleus</location>
    </subcellularLocation>
</comment>
<dbReference type="GO" id="GO:0005634">
    <property type="term" value="C:nucleus"/>
    <property type="evidence" value="ECO:0007669"/>
    <property type="project" value="UniProtKB-SubCell"/>
</dbReference>
<evidence type="ECO:0000256" key="4">
    <source>
        <dbReference type="ARBA" id="ARBA00023008"/>
    </source>
</evidence>
<evidence type="ECO:0000313" key="10">
    <source>
        <dbReference type="EMBL" id="KAF2199565.1"/>
    </source>
</evidence>
<dbReference type="Proteomes" id="UP000799536">
    <property type="component" value="Unassembled WGS sequence"/>
</dbReference>
<feature type="compositionally biased region" description="Polar residues" evidence="8">
    <location>
        <begin position="489"/>
        <end position="501"/>
    </location>
</feature>
<dbReference type="FunFam" id="3.90.430.10:FF:000001">
    <property type="entry name" value="Copper fist DNA-binding protein"/>
    <property type="match status" value="1"/>
</dbReference>
<comment type="caution">
    <text evidence="10">The sequence shown here is derived from an EMBL/GenBank/DDBJ whole genome shotgun (WGS) entry which is preliminary data.</text>
</comment>
<dbReference type="InterPro" id="IPR001083">
    <property type="entry name" value="Cu_fist_DNA-bd_dom"/>
</dbReference>
<dbReference type="GO" id="GO:0000978">
    <property type="term" value="F:RNA polymerase II cis-regulatory region sequence-specific DNA binding"/>
    <property type="evidence" value="ECO:0007669"/>
    <property type="project" value="TreeGrafter"/>
</dbReference>
<evidence type="ECO:0000256" key="5">
    <source>
        <dbReference type="ARBA" id="ARBA00023015"/>
    </source>
</evidence>
<keyword evidence="5" id="KW-0805">Transcription regulation</keyword>
<keyword evidence="3" id="KW-0862">Zinc</keyword>
<keyword evidence="11" id="KW-1185">Reference proteome</keyword>
<evidence type="ECO:0000256" key="2">
    <source>
        <dbReference type="ARBA" id="ARBA00022723"/>
    </source>
</evidence>
<feature type="region of interest" description="Disordered" evidence="8">
    <location>
        <begin position="489"/>
        <end position="510"/>
    </location>
</feature>
<keyword evidence="4" id="KW-0186">Copper</keyword>
<evidence type="ECO:0000256" key="1">
    <source>
        <dbReference type="ARBA" id="ARBA00004123"/>
    </source>
</evidence>
<organism evidence="10 11">
    <name type="scientific">Delitschia confertaspora ATCC 74209</name>
    <dbReference type="NCBI Taxonomy" id="1513339"/>
    <lineage>
        <taxon>Eukaryota</taxon>
        <taxon>Fungi</taxon>
        <taxon>Dikarya</taxon>
        <taxon>Ascomycota</taxon>
        <taxon>Pezizomycotina</taxon>
        <taxon>Dothideomycetes</taxon>
        <taxon>Pleosporomycetidae</taxon>
        <taxon>Pleosporales</taxon>
        <taxon>Delitschiaceae</taxon>
        <taxon>Delitschia</taxon>
    </lineage>
</organism>
<dbReference type="EMBL" id="ML994069">
    <property type="protein sequence ID" value="KAF2199565.1"/>
    <property type="molecule type" value="Genomic_DNA"/>
</dbReference>
<dbReference type="PROSITE" id="PS50073">
    <property type="entry name" value="COPPER_FIST_2"/>
    <property type="match status" value="1"/>
</dbReference>
<evidence type="ECO:0000256" key="8">
    <source>
        <dbReference type="SAM" id="MobiDB-lite"/>
    </source>
</evidence>
<dbReference type="SMART" id="SM00412">
    <property type="entry name" value="Cu_FIST"/>
    <property type="match status" value="1"/>
</dbReference>